<dbReference type="PANTHER" id="PTHR36617">
    <property type="entry name" value="PROTEIN, PUTATIVE-RELATED"/>
    <property type="match status" value="1"/>
</dbReference>
<dbReference type="PANTHER" id="PTHR36617:SF5">
    <property type="entry name" value="OS05G0421675 PROTEIN"/>
    <property type="match status" value="1"/>
</dbReference>
<evidence type="ECO:0000313" key="2">
    <source>
        <dbReference type="EnsemblPlants" id="AES70987"/>
    </source>
</evidence>
<reference evidence="1 3" key="1">
    <citation type="journal article" date="2011" name="Nature">
        <title>The Medicago genome provides insight into the evolution of rhizobial symbioses.</title>
        <authorList>
            <person name="Young N.D."/>
            <person name="Debelle F."/>
            <person name="Oldroyd G.E."/>
            <person name="Geurts R."/>
            <person name="Cannon S.B."/>
            <person name="Udvardi M.K."/>
            <person name="Benedito V.A."/>
            <person name="Mayer K.F."/>
            <person name="Gouzy J."/>
            <person name="Schoof H."/>
            <person name="Van de Peer Y."/>
            <person name="Proost S."/>
            <person name="Cook D.R."/>
            <person name="Meyers B.C."/>
            <person name="Spannagl M."/>
            <person name="Cheung F."/>
            <person name="De Mita S."/>
            <person name="Krishnakumar V."/>
            <person name="Gundlach H."/>
            <person name="Zhou S."/>
            <person name="Mudge J."/>
            <person name="Bharti A.K."/>
            <person name="Murray J.D."/>
            <person name="Naoumkina M.A."/>
            <person name="Rosen B."/>
            <person name="Silverstein K.A."/>
            <person name="Tang H."/>
            <person name="Rombauts S."/>
            <person name="Zhao P.X."/>
            <person name="Zhou P."/>
            <person name="Barbe V."/>
            <person name="Bardou P."/>
            <person name="Bechner M."/>
            <person name="Bellec A."/>
            <person name="Berger A."/>
            <person name="Berges H."/>
            <person name="Bidwell S."/>
            <person name="Bisseling T."/>
            <person name="Choisne N."/>
            <person name="Couloux A."/>
            <person name="Denny R."/>
            <person name="Deshpande S."/>
            <person name="Dai X."/>
            <person name="Doyle J.J."/>
            <person name="Dudez A.M."/>
            <person name="Farmer A.D."/>
            <person name="Fouteau S."/>
            <person name="Franken C."/>
            <person name="Gibelin C."/>
            <person name="Gish J."/>
            <person name="Goldstein S."/>
            <person name="Gonzalez A.J."/>
            <person name="Green P.J."/>
            <person name="Hallab A."/>
            <person name="Hartog M."/>
            <person name="Hua A."/>
            <person name="Humphray S.J."/>
            <person name="Jeong D.H."/>
            <person name="Jing Y."/>
            <person name="Jocker A."/>
            <person name="Kenton S.M."/>
            <person name="Kim D.J."/>
            <person name="Klee K."/>
            <person name="Lai H."/>
            <person name="Lang C."/>
            <person name="Lin S."/>
            <person name="Macmil S.L."/>
            <person name="Magdelenat G."/>
            <person name="Matthews L."/>
            <person name="McCorrison J."/>
            <person name="Monaghan E.L."/>
            <person name="Mun J.H."/>
            <person name="Najar F.Z."/>
            <person name="Nicholson C."/>
            <person name="Noirot C."/>
            <person name="O'Bleness M."/>
            <person name="Paule C.R."/>
            <person name="Poulain J."/>
            <person name="Prion F."/>
            <person name="Qin B."/>
            <person name="Qu C."/>
            <person name="Retzel E.F."/>
            <person name="Riddle C."/>
            <person name="Sallet E."/>
            <person name="Samain S."/>
            <person name="Samson N."/>
            <person name="Sanders I."/>
            <person name="Saurat O."/>
            <person name="Scarpelli C."/>
            <person name="Schiex T."/>
            <person name="Segurens B."/>
            <person name="Severin A.J."/>
            <person name="Sherrier D.J."/>
            <person name="Shi R."/>
            <person name="Sims S."/>
            <person name="Singer S.R."/>
            <person name="Sinharoy S."/>
            <person name="Sterck L."/>
            <person name="Viollet A."/>
            <person name="Wang B.B."/>
            <person name="Wang K."/>
            <person name="Wang M."/>
            <person name="Wang X."/>
            <person name="Warfsmann J."/>
            <person name="Weissenbach J."/>
            <person name="White D.D."/>
            <person name="White J.D."/>
            <person name="Wiley G.B."/>
            <person name="Wincker P."/>
            <person name="Xing Y."/>
            <person name="Yang L."/>
            <person name="Yao Z."/>
            <person name="Ying F."/>
            <person name="Zhai J."/>
            <person name="Zhou L."/>
            <person name="Zuber A."/>
            <person name="Denarie J."/>
            <person name="Dixon R.A."/>
            <person name="May G.D."/>
            <person name="Schwartz D.C."/>
            <person name="Rogers J."/>
            <person name="Quetier F."/>
            <person name="Town C.D."/>
            <person name="Roe B.A."/>
        </authorList>
    </citation>
    <scope>NUCLEOTIDE SEQUENCE [LARGE SCALE GENOMIC DNA]</scope>
    <source>
        <strain evidence="1">A17</strain>
        <strain evidence="2 3">cv. Jemalong A17</strain>
    </source>
</reference>
<dbReference type="PaxDb" id="3880-AES70987"/>
<dbReference type="EMBL" id="CM001219">
    <property type="protein sequence ID" value="AES70987.1"/>
    <property type="molecule type" value="Genomic_DNA"/>
</dbReference>
<protein>
    <submittedName>
        <fullName evidence="1 2">Uncharacterized protein</fullName>
    </submittedName>
</protein>
<organism evidence="1 3">
    <name type="scientific">Medicago truncatula</name>
    <name type="common">Barrel medic</name>
    <name type="synonym">Medicago tribuloides</name>
    <dbReference type="NCBI Taxonomy" id="3880"/>
    <lineage>
        <taxon>Eukaryota</taxon>
        <taxon>Viridiplantae</taxon>
        <taxon>Streptophyta</taxon>
        <taxon>Embryophyta</taxon>
        <taxon>Tracheophyta</taxon>
        <taxon>Spermatophyta</taxon>
        <taxon>Magnoliopsida</taxon>
        <taxon>eudicotyledons</taxon>
        <taxon>Gunneridae</taxon>
        <taxon>Pentapetalae</taxon>
        <taxon>rosids</taxon>
        <taxon>fabids</taxon>
        <taxon>Fabales</taxon>
        <taxon>Fabaceae</taxon>
        <taxon>Papilionoideae</taxon>
        <taxon>50 kb inversion clade</taxon>
        <taxon>NPAAA clade</taxon>
        <taxon>Hologalegina</taxon>
        <taxon>IRL clade</taxon>
        <taxon>Trifolieae</taxon>
        <taxon>Medicago</taxon>
    </lineage>
</organism>
<dbReference type="HOGENOM" id="CLU_082252_1_0_1"/>
<dbReference type="Proteomes" id="UP000002051">
    <property type="component" value="Chromosome 3"/>
</dbReference>
<evidence type="ECO:0000313" key="3">
    <source>
        <dbReference type="Proteomes" id="UP000002051"/>
    </source>
</evidence>
<dbReference type="EnsemblPlants" id="AES70987">
    <property type="protein sequence ID" value="AES70987"/>
    <property type="gene ID" value="MTR_3g065700"/>
</dbReference>
<gene>
    <name evidence="1" type="ordered locus">MTR_3g065700</name>
</gene>
<proteinExistence type="predicted"/>
<evidence type="ECO:0000313" key="1">
    <source>
        <dbReference type="EMBL" id="AES70987.1"/>
    </source>
</evidence>
<name>G7J9F2_MEDTR</name>
<keyword evidence="3" id="KW-1185">Reference proteome</keyword>
<accession>G7J9F2</accession>
<reference evidence="1 3" key="2">
    <citation type="journal article" date="2014" name="BMC Genomics">
        <title>An improved genome release (version Mt4.0) for the model legume Medicago truncatula.</title>
        <authorList>
            <person name="Tang H."/>
            <person name="Krishnakumar V."/>
            <person name="Bidwell S."/>
            <person name="Rosen B."/>
            <person name="Chan A."/>
            <person name="Zhou S."/>
            <person name="Gentzbittel L."/>
            <person name="Childs K.L."/>
            <person name="Yandell M."/>
            <person name="Gundlach H."/>
            <person name="Mayer K.F."/>
            <person name="Schwartz D.C."/>
            <person name="Town C.D."/>
        </authorList>
    </citation>
    <scope>GENOME REANNOTATION</scope>
    <source>
        <strain evidence="2 3">cv. Jemalong A17</strain>
    </source>
</reference>
<dbReference type="AlphaFoldDB" id="G7J9F2"/>
<dbReference type="STRING" id="3880.G7J9F2"/>
<dbReference type="ExpressionAtlas" id="G7J9F2">
    <property type="expression patterns" value="differential"/>
</dbReference>
<sequence length="256" mass="29868">MCEIREGVGSGVGNWFVDNTRRVVGNGHCTYCWTNNWVGRVPLRIKFRRLFDLALNRECTVEEMVVLGWEEGGNTWVWKRRLLAWEEECVRECYVLLSNVVLQDHIQDSWRWLLDPIQGYSVGGTYQFLTSSDEPKDRGCVSMETADHLFTGYDVFGSVCYLICHWLGISFVSSSSISELYVQFTNLAGMPRASHSILKVIWLACTWAIWKDRNHLVFKNAVTNPHNILEKVKLNTFLWLSSSKIQLSFRYHDWWR</sequence>
<reference evidence="2" key="3">
    <citation type="submission" date="2015-04" db="UniProtKB">
        <authorList>
            <consortium name="EnsemblPlants"/>
        </authorList>
    </citation>
    <scope>IDENTIFICATION</scope>
    <source>
        <strain evidence="2">cv. Jemalong A17</strain>
    </source>
</reference>